<feature type="region of interest" description="Disordered" evidence="2">
    <location>
        <begin position="575"/>
        <end position="601"/>
    </location>
</feature>
<protein>
    <recommendedName>
        <fullName evidence="5">Hamartin</fullName>
    </recommendedName>
</protein>
<feature type="coiled-coil region" evidence="1">
    <location>
        <begin position="805"/>
        <end position="836"/>
    </location>
</feature>
<sequence length="910" mass="105049">MVSLRDIVKSITQSVRNATAESEGQSSFDTIEKYIDEQTSANIGDTSLLASVDSASVDKLSQELVTLYETTIGASKNTSTAHPTSQSSVAAAAPTPATQATVISCRPDIERTHAQHYILLRSLRALLPILRPTRIFEDWWHLLKPILTSACYTTRIKKETRLIITDSLIMEQDLVRIHEMTDCVYFHKIVNTYLEWGESSYQRQEERDETSRQHQALLDLDQDEWSKNLTTILLSVGASETKQFFHLLNRYFLSSKHRLQIVYLLSEFMRRRRTHLHEILDTPLFESMLKSLMYDNSTTLIAISVTNLIMLLPRMCTSLPQFLPQLFYIFARAICWDQLRDLRKKQSSDSFAYPSPNRKVADGWDCVDYTFSKLSAPPSNPQTGAFFTSLYGLYPCNFLKFLYKPYVYFKENDFSLPEEFDEETFKARTIPQVTRHMLHPSLVVMDAQTELTDKTRWMKMEPPDVIAQIMGLDLTNAASRVAFTASEEAEENKQLDLLDETLWCEAKEENKESKRSEGLSDDSSGSIEAPQQPPQQQHNNTANRPYMISNIVTLHKALKSGAEVLVGDDVWDAVAEPTPTTTTPSTPMANTTTPSSTDQSIDISGMSSETKLLLAALKREVLLLRNELNFELFLKQQHLQHIGRLHREHVLDTSVEAERQQLYNTTRMLKAQLNQTTSALEKLKAESALTKQKHIKWEDEQSGKLRNYREARKEWQNQMARAAHQVKDYEKQLNEQRIQLDSARQRVFEMENELKTLEPTLNRVTENEHRVKQLTQQMLLWEEDTIHMEEQKRYIKGLLSQWWSMEELVASLQAENRRLQEEQIHKEERFEKLKVELTDSHTKMESLSKTFNCTKDSVKTEKLQQTINQLKSRLEQLEIEKLEWNAEIEALQSKSNSLREQVASSTPSEE</sequence>
<dbReference type="Gene3D" id="1.10.287.1490">
    <property type="match status" value="1"/>
</dbReference>
<evidence type="ECO:0000313" key="4">
    <source>
        <dbReference type="Proteomes" id="UP001304243"/>
    </source>
</evidence>
<dbReference type="GO" id="GO:0051726">
    <property type="term" value="P:regulation of cell cycle"/>
    <property type="evidence" value="ECO:0007669"/>
    <property type="project" value="TreeGrafter"/>
</dbReference>
<evidence type="ECO:0000256" key="2">
    <source>
        <dbReference type="SAM" id="MobiDB-lite"/>
    </source>
</evidence>
<dbReference type="PANTHER" id="PTHR15154:SF2">
    <property type="entry name" value="HAMARTIN"/>
    <property type="match status" value="1"/>
</dbReference>
<accession>A0AAN7HXE1</accession>
<feature type="region of interest" description="Disordered" evidence="2">
    <location>
        <begin position="508"/>
        <end position="542"/>
    </location>
</feature>
<feature type="coiled-coil region" evidence="1">
    <location>
        <begin position="666"/>
        <end position="753"/>
    </location>
</feature>
<keyword evidence="1" id="KW-0175">Coiled coil</keyword>
<name>A0AAN7HXE1_9FUNG</name>
<dbReference type="RefSeq" id="XP_064677198.1">
    <property type="nucleotide sequence ID" value="XM_064824262.1"/>
</dbReference>
<dbReference type="PANTHER" id="PTHR15154">
    <property type="entry name" value="HAMARTIN"/>
    <property type="match status" value="1"/>
</dbReference>
<feature type="compositionally biased region" description="Basic and acidic residues" evidence="2">
    <location>
        <begin position="508"/>
        <end position="518"/>
    </location>
</feature>
<dbReference type="GO" id="GO:0033596">
    <property type="term" value="C:TSC1-TSC2 complex"/>
    <property type="evidence" value="ECO:0007669"/>
    <property type="project" value="TreeGrafter"/>
</dbReference>
<dbReference type="Proteomes" id="UP001304243">
    <property type="component" value="Unassembled WGS sequence"/>
</dbReference>
<dbReference type="EMBL" id="JASEJX010000033">
    <property type="protein sequence ID" value="KAK4510532.1"/>
    <property type="molecule type" value="Genomic_DNA"/>
</dbReference>
<feature type="coiled-coil region" evidence="1">
    <location>
        <begin position="860"/>
        <end position="901"/>
    </location>
</feature>
<dbReference type="Pfam" id="PF04388">
    <property type="entry name" value="Hamartin"/>
    <property type="match status" value="1"/>
</dbReference>
<dbReference type="GO" id="GO:0032007">
    <property type="term" value="P:negative regulation of TOR signaling"/>
    <property type="evidence" value="ECO:0007669"/>
    <property type="project" value="TreeGrafter"/>
</dbReference>
<evidence type="ECO:0000313" key="3">
    <source>
        <dbReference type="EMBL" id="KAK4510532.1"/>
    </source>
</evidence>
<dbReference type="InterPro" id="IPR007483">
    <property type="entry name" value="Hamartin"/>
</dbReference>
<comment type="caution">
    <text evidence="3">The sequence shown here is derived from an EMBL/GenBank/DDBJ whole genome shotgun (WGS) entry which is preliminary data.</text>
</comment>
<keyword evidence="4" id="KW-1185">Reference proteome</keyword>
<feature type="compositionally biased region" description="Low complexity" evidence="2">
    <location>
        <begin position="577"/>
        <end position="597"/>
    </location>
</feature>
<dbReference type="GeneID" id="89948649"/>
<evidence type="ECO:0008006" key="5">
    <source>
        <dbReference type="Google" id="ProtNLM"/>
    </source>
</evidence>
<organism evidence="3 4">
    <name type="scientific">Mucor velutinosus</name>
    <dbReference type="NCBI Taxonomy" id="708070"/>
    <lineage>
        <taxon>Eukaryota</taxon>
        <taxon>Fungi</taxon>
        <taxon>Fungi incertae sedis</taxon>
        <taxon>Mucoromycota</taxon>
        <taxon>Mucoromycotina</taxon>
        <taxon>Mucoromycetes</taxon>
        <taxon>Mucorales</taxon>
        <taxon>Mucorineae</taxon>
        <taxon>Mucoraceae</taxon>
        <taxon>Mucor</taxon>
    </lineage>
</organism>
<proteinExistence type="predicted"/>
<reference evidence="3 4" key="1">
    <citation type="submission" date="2022-11" db="EMBL/GenBank/DDBJ databases">
        <title>Mucor velutinosus strain NIH1002 WGS.</title>
        <authorList>
            <person name="Subramanian P."/>
            <person name="Mullikin J.C."/>
            <person name="Segre J.A."/>
            <person name="Zelazny A.M."/>
        </authorList>
    </citation>
    <scope>NUCLEOTIDE SEQUENCE [LARGE SCALE GENOMIC DNA]</scope>
    <source>
        <strain evidence="3 4">NIH1002</strain>
    </source>
</reference>
<gene>
    <name evidence="3" type="ORF">ATC70_004963</name>
</gene>
<evidence type="ECO:0000256" key="1">
    <source>
        <dbReference type="SAM" id="Coils"/>
    </source>
</evidence>
<dbReference type="AlphaFoldDB" id="A0AAN7HXE1"/>